<name>A0ABN3M6Y4_9ACTN</name>
<evidence type="ECO:0000313" key="3">
    <source>
        <dbReference type="Proteomes" id="UP001499942"/>
    </source>
</evidence>
<accession>A0ABN3M6Y4</accession>
<sequence length="113" mass="12986">MKECPLMRRLLLGFFERARIRFAVPRGGHRAHDATAAPPRPNPPTVTARPAPTVRQWYEPRDGGASALVRPYVRAYEREEADRVRRWRRDVLLLATYGVDLDVRDIHRTGVTA</sequence>
<proteinExistence type="predicted"/>
<gene>
    <name evidence="2" type="ORF">GCM10010393_30020</name>
</gene>
<dbReference type="RefSeq" id="WP_344361085.1">
    <property type="nucleotide sequence ID" value="NZ_BAAASR010000016.1"/>
</dbReference>
<keyword evidence="3" id="KW-1185">Reference proteome</keyword>
<comment type="caution">
    <text evidence="2">The sequence shown here is derived from an EMBL/GenBank/DDBJ whole genome shotgun (WGS) entry which is preliminary data.</text>
</comment>
<dbReference type="EMBL" id="BAAASR010000016">
    <property type="protein sequence ID" value="GAA2495970.1"/>
    <property type="molecule type" value="Genomic_DNA"/>
</dbReference>
<reference evidence="2 3" key="1">
    <citation type="journal article" date="2019" name="Int. J. Syst. Evol. Microbiol.">
        <title>The Global Catalogue of Microorganisms (GCM) 10K type strain sequencing project: providing services to taxonomists for standard genome sequencing and annotation.</title>
        <authorList>
            <consortium name="The Broad Institute Genomics Platform"/>
            <consortium name="The Broad Institute Genome Sequencing Center for Infectious Disease"/>
            <person name="Wu L."/>
            <person name="Ma J."/>
        </authorList>
    </citation>
    <scope>NUCLEOTIDE SEQUENCE [LARGE SCALE GENOMIC DNA]</scope>
    <source>
        <strain evidence="2 3">JCM 5062</strain>
    </source>
</reference>
<organism evidence="2 3">
    <name type="scientific">Streptomyces gobitricini</name>
    <dbReference type="NCBI Taxonomy" id="68211"/>
    <lineage>
        <taxon>Bacteria</taxon>
        <taxon>Bacillati</taxon>
        <taxon>Actinomycetota</taxon>
        <taxon>Actinomycetes</taxon>
        <taxon>Kitasatosporales</taxon>
        <taxon>Streptomycetaceae</taxon>
        <taxon>Streptomyces</taxon>
    </lineage>
</organism>
<dbReference type="Proteomes" id="UP001499942">
    <property type="component" value="Unassembled WGS sequence"/>
</dbReference>
<protein>
    <recommendedName>
        <fullName evidence="4">Integrase</fullName>
    </recommendedName>
</protein>
<evidence type="ECO:0000313" key="2">
    <source>
        <dbReference type="EMBL" id="GAA2495970.1"/>
    </source>
</evidence>
<feature type="region of interest" description="Disordered" evidence="1">
    <location>
        <begin position="26"/>
        <end position="51"/>
    </location>
</feature>
<evidence type="ECO:0000256" key="1">
    <source>
        <dbReference type="SAM" id="MobiDB-lite"/>
    </source>
</evidence>
<evidence type="ECO:0008006" key="4">
    <source>
        <dbReference type="Google" id="ProtNLM"/>
    </source>
</evidence>